<evidence type="ECO:0000256" key="1">
    <source>
        <dbReference type="SAM" id="MobiDB-lite"/>
    </source>
</evidence>
<keyword evidence="3" id="KW-1185">Reference proteome</keyword>
<organism evidence="2 3">
    <name type="scientific">Cryptococcus amylolentus CBS 6039</name>
    <dbReference type="NCBI Taxonomy" id="1295533"/>
    <lineage>
        <taxon>Eukaryota</taxon>
        <taxon>Fungi</taxon>
        <taxon>Dikarya</taxon>
        <taxon>Basidiomycota</taxon>
        <taxon>Agaricomycotina</taxon>
        <taxon>Tremellomycetes</taxon>
        <taxon>Tremellales</taxon>
        <taxon>Cryptococcaceae</taxon>
        <taxon>Cryptococcus</taxon>
    </lineage>
</organism>
<protein>
    <submittedName>
        <fullName evidence="2">Uncharacterized protein</fullName>
    </submittedName>
</protein>
<evidence type="ECO:0000313" key="2">
    <source>
        <dbReference type="EMBL" id="ODN78000.1"/>
    </source>
</evidence>
<dbReference type="OrthoDB" id="10420277at2759"/>
<dbReference type="Proteomes" id="UP000094065">
    <property type="component" value="Unassembled WGS sequence"/>
</dbReference>
<proteinExistence type="predicted"/>
<sequence length="307" mass="34197">MVRAFAPLRGMMREGKEVGVDIGMIRKKKENKEKEKKKKKEAKEAECMRRGLMLKNKQPPKPPRTAQSPAPNLTQEGQVDLNRKMKEEAQTITHQTLSTLPPLPNGQPLNAQARAQLEAPLFNAILRVLGKQQDRESRDRGIQSIVPTLLGGKGPDFERYEDKVDGCPLGHVDKGSLVEDKTELGDEARTEKDPSPLVRHKDGIIPLSQIAADIPTRFLSSLLPLMLSHPHGQLVHLKTRDDVEKAIYKAAKVVLRLYKDKDVGQLSLVPVLVLPMRDGMDIQGKWVSSLGEWGDKPGDVVVSVRCE</sequence>
<accession>A0A1E3HNS6</accession>
<dbReference type="GeneID" id="30156398"/>
<feature type="compositionally biased region" description="Polar residues" evidence="1">
    <location>
        <begin position="65"/>
        <end position="75"/>
    </location>
</feature>
<feature type="compositionally biased region" description="Basic residues" evidence="1">
    <location>
        <begin position="29"/>
        <end position="40"/>
    </location>
</feature>
<name>A0A1E3HNS6_9TREE</name>
<comment type="caution">
    <text evidence="2">The sequence shown here is derived from an EMBL/GenBank/DDBJ whole genome shotgun (WGS) entry which is preliminary data.</text>
</comment>
<dbReference type="AlphaFoldDB" id="A0A1E3HNS6"/>
<dbReference type="EMBL" id="AWGJ01000007">
    <property type="protein sequence ID" value="ODN78000.1"/>
    <property type="molecule type" value="Genomic_DNA"/>
</dbReference>
<dbReference type="RefSeq" id="XP_018993236.1">
    <property type="nucleotide sequence ID" value="XM_019139293.1"/>
</dbReference>
<evidence type="ECO:0000313" key="3">
    <source>
        <dbReference type="Proteomes" id="UP000094065"/>
    </source>
</evidence>
<reference evidence="2 3" key="1">
    <citation type="submission" date="2016-06" db="EMBL/GenBank/DDBJ databases">
        <title>Evolution of pathogenesis and genome organization in the Tremellales.</title>
        <authorList>
            <person name="Cuomo C."/>
            <person name="Litvintseva A."/>
            <person name="Heitman J."/>
            <person name="Chen Y."/>
            <person name="Sun S."/>
            <person name="Springer D."/>
            <person name="Dromer F."/>
            <person name="Young S."/>
            <person name="Zeng Q."/>
            <person name="Chapman S."/>
            <person name="Gujja S."/>
            <person name="Saif S."/>
            <person name="Birren B."/>
        </authorList>
    </citation>
    <scope>NUCLEOTIDE SEQUENCE [LARGE SCALE GENOMIC DNA]</scope>
    <source>
        <strain evidence="2 3">CBS 6039</strain>
    </source>
</reference>
<feature type="region of interest" description="Disordered" evidence="1">
    <location>
        <begin position="29"/>
        <end position="75"/>
    </location>
</feature>
<gene>
    <name evidence="2" type="ORF">L202_05089</name>
</gene>